<evidence type="ECO:0008006" key="4">
    <source>
        <dbReference type="Google" id="ProtNLM"/>
    </source>
</evidence>
<dbReference type="RefSeq" id="WP_080866978.1">
    <property type="nucleotide sequence ID" value="NZ_LT009731.1"/>
</dbReference>
<evidence type="ECO:0000256" key="1">
    <source>
        <dbReference type="SAM" id="MobiDB-lite"/>
    </source>
</evidence>
<organism evidence="2 3">
    <name type="scientific">Agrobacterium tumefaciens str. Kerr 14</name>
    <dbReference type="NCBI Taxonomy" id="1183424"/>
    <lineage>
        <taxon>Bacteria</taxon>
        <taxon>Pseudomonadati</taxon>
        <taxon>Pseudomonadota</taxon>
        <taxon>Alphaproteobacteria</taxon>
        <taxon>Hyphomicrobiales</taxon>
        <taxon>Rhizobiaceae</taxon>
        <taxon>Rhizobium/Agrobacterium group</taxon>
        <taxon>Agrobacterium</taxon>
        <taxon>Agrobacterium tumefaciens complex</taxon>
    </lineage>
</organism>
<dbReference type="EMBL" id="FBWC01000027">
    <property type="protein sequence ID" value="CUX58013.1"/>
    <property type="molecule type" value="Genomic_DNA"/>
</dbReference>
<evidence type="ECO:0000313" key="3">
    <source>
        <dbReference type="Proteomes" id="UP000191897"/>
    </source>
</evidence>
<dbReference type="Proteomes" id="UP000191897">
    <property type="component" value="Unassembled WGS sequence"/>
</dbReference>
<gene>
    <name evidence="2" type="ORF">AGR4C_Lc50144</name>
</gene>
<accession>A0A1S7RVJ5</accession>
<reference evidence="2 3" key="1">
    <citation type="submission" date="2016-01" db="EMBL/GenBank/DDBJ databases">
        <authorList>
            <person name="Oliw E.H."/>
        </authorList>
    </citation>
    <scope>NUCLEOTIDE SEQUENCE [LARGE SCALE GENOMIC DNA]</scope>
    <source>
        <strain evidence="2 3">Kerr 14</strain>
    </source>
</reference>
<evidence type="ECO:0000313" key="2">
    <source>
        <dbReference type="EMBL" id="CUX58013.1"/>
    </source>
</evidence>
<protein>
    <recommendedName>
        <fullName evidence="4">Phage tail assembly protein</fullName>
    </recommendedName>
</protein>
<proteinExistence type="predicted"/>
<sequence length="156" mass="17102">MGGTSKNITIDLDEDETNGIGTAATTDIVDEGVTGRSDIVDEDADPRDRLPERAVQNADGSVTLPLLYPQVIGRKKEGKTWEDKFDALTFHRLRGADQQRIASASDAKQVSVAFSCSTRLSQMVMDKLYEKLDLEDITDAGRVLNHFLTSGRTTGR</sequence>
<feature type="region of interest" description="Disordered" evidence="1">
    <location>
        <begin position="1"/>
        <end position="26"/>
    </location>
</feature>
<dbReference type="AlphaFoldDB" id="A0A1S7RVJ5"/>
<name>A0A1S7RVJ5_AGRTU</name>